<feature type="transmembrane region" description="Helical" evidence="7">
    <location>
        <begin position="185"/>
        <end position="202"/>
    </location>
</feature>
<feature type="transmembrane region" description="Helical" evidence="7">
    <location>
        <begin position="157"/>
        <end position="179"/>
    </location>
</feature>
<reference evidence="8" key="1">
    <citation type="journal article" date="2021" name="Sci. Rep.">
        <title>Diploid genomic architecture of Nitzschia inconspicua, an elite biomass production diatom.</title>
        <authorList>
            <person name="Oliver A."/>
            <person name="Podell S."/>
            <person name="Pinowska A."/>
            <person name="Traller J.C."/>
            <person name="Smith S.R."/>
            <person name="McClure R."/>
            <person name="Beliaev A."/>
            <person name="Bohutskyi P."/>
            <person name="Hill E.A."/>
            <person name="Rabines A."/>
            <person name="Zheng H."/>
            <person name="Allen L.Z."/>
            <person name="Kuo A."/>
            <person name="Grigoriev I.V."/>
            <person name="Allen A.E."/>
            <person name="Hazlebeck D."/>
            <person name="Allen E.E."/>
        </authorList>
    </citation>
    <scope>NUCLEOTIDE SEQUENCE</scope>
    <source>
        <strain evidence="8">Hildebrandi</strain>
    </source>
</reference>
<feature type="transmembrane region" description="Helical" evidence="7">
    <location>
        <begin position="62"/>
        <end position="80"/>
    </location>
</feature>
<organism evidence="8 9">
    <name type="scientific">Nitzschia inconspicua</name>
    <dbReference type="NCBI Taxonomy" id="303405"/>
    <lineage>
        <taxon>Eukaryota</taxon>
        <taxon>Sar</taxon>
        <taxon>Stramenopiles</taxon>
        <taxon>Ochrophyta</taxon>
        <taxon>Bacillariophyta</taxon>
        <taxon>Bacillariophyceae</taxon>
        <taxon>Bacillariophycidae</taxon>
        <taxon>Bacillariales</taxon>
        <taxon>Bacillariaceae</taxon>
        <taxon>Nitzschia</taxon>
    </lineage>
</organism>
<evidence type="ECO:0000313" key="8">
    <source>
        <dbReference type="EMBL" id="KAG7343245.1"/>
    </source>
</evidence>
<sequence length="599" mass="64064">MSKDFSSSDDEDTVKEQTKMEEAVDEAQPTTTKTYRERAIENGMNYTVTDVPPLGTSLLLGLQHYLTMLGATVLIPLIVCPAMGANGRQTAQVISSIFFVSGINTLLQTTIGDRLPIVQGGSFAYLPPTFQIIFNPELQAIEDPSERFEATIRTVQGAVIICGIIQFVIGYTGIITIFLKYLSPVTIAPVIVAIGLGLYGVAFNGVSACWSLGLMQLFTVILFSQYLKALSVCRIKIFGLFPVVLAIALTWSFGAILTAADVWDEGNACRTDANRDILTETPWIRIPYPFQWGMPIFRTYAWVPMLGGALASMIESVGDYYSCAALAGAPPPTPGIVSRGLGSEAIGVILSGLIGTTNATTSYSENIGAISITGVGSRVVVQCGACIIIVVSLIAKVGALFATMPNAMTSGLYCAVFGLIVAVGLSNLQYVDLNSPRNQFIIGFAIFNSMSIAGPGGYMTLQESNPFGTTNAAEIAYAIFSSPMIIAFLCAFPMDNTVAGTREERGLHIWDKVKPHDVNNDPEYVEVYALPICLAKIFRNCGYLEYPALGHLPAPPVNGYVASGADLGDLCCPCWFKRGDPATGVTEHDGVDGEDEKAA</sequence>
<proteinExistence type="inferred from homology"/>
<feature type="transmembrane region" description="Helical" evidence="7">
    <location>
        <begin position="239"/>
        <end position="260"/>
    </location>
</feature>
<dbReference type="InterPro" id="IPR006043">
    <property type="entry name" value="NCS2"/>
</dbReference>
<evidence type="ECO:0000256" key="2">
    <source>
        <dbReference type="ARBA" id="ARBA00008821"/>
    </source>
</evidence>
<dbReference type="AlphaFoldDB" id="A0A9K3KHF4"/>
<evidence type="ECO:0000256" key="4">
    <source>
        <dbReference type="ARBA" id="ARBA00022989"/>
    </source>
</evidence>
<keyword evidence="5 7" id="KW-0472">Membrane</keyword>
<keyword evidence="3 7" id="KW-0812">Transmembrane</keyword>
<feature type="transmembrane region" description="Helical" evidence="7">
    <location>
        <begin position="440"/>
        <end position="461"/>
    </location>
</feature>
<accession>A0A9K3KHF4</accession>
<dbReference type="Proteomes" id="UP000693970">
    <property type="component" value="Unassembled WGS sequence"/>
</dbReference>
<dbReference type="GO" id="GO:0022857">
    <property type="term" value="F:transmembrane transporter activity"/>
    <property type="evidence" value="ECO:0007669"/>
    <property type="project" value="InterPro"/>
</dbReference>
<evidence type="ECO:0000256" key="1">
    <source>
        <dbReference type="ARBA" id="ARBA00004141"/>
    </source>
</evidence>
<evidence type="ECO:0000256" key="7">
    <source>
        <dbReference type="SAM" id="Phobius"/>
    </source>
</evidence>
<gene>
    <name evidence="8" type="ORF">IV203_021190</name>
</gene>
<feature type="transmembrane region" description="Helical" evidence="7">
    <location>
        <begin position="410"/>
        <end position="428"/>
    </location>
</feature>
<feature type="transmembrane region" description="Helical" evidence="7">
    <location>
        <begin position="209"/>
        <end position="227"/>
    </location>
</feature>
<reference evidence="8" key="2">
    <citation type="submission" date="2021-04" db="EMBL/GenBank/DDBJ databases">
        <authorList>
            <person name="Podell S."/>
        </authorList>
    </citation>
    <scope>NUCLEOTIDE SEQUENCE</scope>
    <source>
        <strain evidence="8">Hildebrandi</strain>
    </source>
</reference>
<evidence type="ECO:0000256" key="6">
    <source>
        <dbReference type="SAM" id="MobiDB-lite"/>
    </source>
</evidence>
<comment type="similarity">
    <text evidence="2">Belongs to the nucleobase:cation symporter-2 (NCS2) (TC 2.A.40) family.</text>
</comment>
<dbReference type="PANTHER" id="PTHR11119">
    <property type="entry name" value="XANTHINE-URACIL / VITAMIN C PERMEASE FAMILY MEMBER"/>
    <property type="match status" value="1"/>
</dbReference>
<name>A0A9K3KHF4_9STRA</name>
<comment type="subcellular location">
    <subcellularLocation>
        <location evidence="1">Membrane</location>
        <topology evidence="1">Multi-pass membrane protein</topology>
    </subcellularLocation>
</comment>
<dbReference type="Pfam" id="PF00860">
    <property type="entry name" value="Xan_ur_permease"/>
    <property type="match status" value="1"/>
</dbReference>
<keyword evidence="4 7" id="KW-1133">Transmembrane helix</keyword>
<evidence type="ECO:0000256" key="3">
    <source>
        <dbReference type="ARBA" id="ARBA00022692"/>
    </source>
</evidence>
<comment type="caution">
    <text evidence="8">The sequence shown here is derived from an EMBL/GenBank/DDBJ whole genome shotgun (WGS) entry which is preliminary data.</text>
</comment>
<feature type="transmembrane region" description="Helical" evidence="7">
    <location>
        <begin position="379"/>
        <end position="404"/>
    </location>
</feature>
<dbReference type="OrthoDB" id="1641903at2759"/>
<keyword evidence="9" id="KW-1185">Reference proteome</keyword>
<dbReference type="NCBIfam" id="NF037981">
    <property type="entry name" value="NCS2_1"/>
    <property type="match status" value="1"/>
</dbReference>
<dbReference type="GO" id="GO:0016020">
    <property type="term" value="C:membrane"/>
    <property type="evidence" value="ECO:0007669"/>
    <property type="project" value="UniProtKB-SubCell"/>
</dbReference>
<dbReference type="EMBL" id="JAGRRH010000024">
    <property type="protein sequence ID" value="KAG7343245.1"/>
    <property type="molecule type" value="Genomic_DNA"/>
</dbReference>
<feature type="transmembrane region" description="Helical" evidence="7">
    <location>
        <begin position="473"/>
        <end position="492"/>
    </location>
</feature>
<protein>
    <submittedName>
        <fullName evidence="8">Xanthine/uracil permease family protein</fullName>
    </submittedName>
</protein>
<feature type="region of interest" description="Disordered" evidence="6">
    <location>
        <begin position="1"/>
        <end position="32"/>
    </location>
</feature>
<evidence type="ECO:0000256" key="5">
    <source>
        <dbReference type="ARBA" id="ARBA00023136"/>
    </source>
</evidence>
<evidence type="ECO:0000313" key="9">
    <source>
        <dbReference type="Proteomes" id="UP000693970"/>
    </source>
</evidence>